<protein>
    <recommendedName>
        <fullName evidence="4">DDE Tnp4 domain-containing protein</fullName>
    </recommendedName>
</protein>
<evidence type="ECO:0000313" key="2">
    <source>
        <dbReference type="EnsemblMetazoa" id="XP_011409350.2"/>
    </source>
</evidence>
<reference evidence="3" key="1">
    <citation type="journal article" date="2010" name="Nature">
        <title>The Amphimedon queenslandica genome and the evolution of animal complexity.</title>
        <authorList>
            <person name="Srivastava M."/>
            <person name="Simakov O."/>
            <person name="Chapman J."/>
            <person name="Fahey B."/>
            <person name="Gauthier M.E."/>
            <person name="Mitros T."/>
            <person name="Richards G.S."/>
            <person name="Conaco C."/>
            <person name="Dacre M."/>
            <person name="Hellsten U."/>
            <person name="Larroux C."/>
            <person name="Putnam N.H."/>
            <person name="Stanke M."/>
            <person name="Adamska M."/>
            <person name="Darling A."/>
            <person name="Degnan S.M."/>
            <person name="Oakley T.H."/>
            <person name="Plachetzki D.C."/>
            <person name="Zhai Y."/>
            <person name="Adamski M."/>
            <person name="Calcino A."/>
            <person name="Cummins S.F."/>
            <person name="Goodstein D.M."/>
            <person name="Harris C."/>
            <person name="Jackson D.J."/>
            <person name="Leys S.P."/>
            <person name="Shu S."/>
            <person name="Woodcroft B.J."/>
            <person name="Vervoort M."/>
            <person name="Kosik K.S."/>
            <person name="Manning G."/>
            <person name="Degnan B.M."/>
            <person name="Rokhsar D.S."/>
        </authorList>
    </citation>
    <scope>NUCLEOTIDE SEQUENCE [LARGE SCALE GENOMIC DNA]</scope>
</reference>
<keyword evidence="1" id="KW-0812">Transmembrane</keyword>
<dbReference type="EnsemblMetazoa" id="XM_011411048.2">
    <property type="protein sequence ID" value="XP_011409350.2"/>
    <property type="gene ID" value="LOC105316228"/>
</dbReference>
<keyword evidence="1" id="KW-0472">Membrane</keyword>
<dbReference type="GeneID" id="105316228"/>
<dbReference type="InterPro" id="IPR045249">
    <property type="entry name" value="HARBI1-like"/>
</dbReference>
<dbReference type="Proteomes" id="UP000007879">
    <property type="component" value="Unassembled WGS sequence"/>
</dbReference>
<reference evidence="2" key="2">
    <citation type="submission" date="2024-06" db="UniProtKB">
        <authorList>
            <consortium name="EnsemblMetazoa"/>
        </authorList>
    </citation>
    <scope>IDENTIFICATION</scope>
</reference>
<keyword evidence="1" id="KW-1133">Transmembrane helix</keyword>
<keyword evidence="3" id="KW-1185">Reference proteome</keyword>
<proteinExistence type="predicted"/>
<evidence type="ECO:0008006" key="4">
    <source>
        <dbReference type="Google" id="ProtNLM"/>
    </source>
</evidence>
<dbReference type="AlphaFoldDB" id="A0AAN0IUG1"/>
<evidence type="ECO:0000256" key="1">
    <source>
        <dbReference type="SAM" id="Phobius"/>
    </source>
</evidence>
<organism evidence="2 3">
    <name type="scientific">Amphimedon queenslandica</name>
    <name type="common">Sponge</name>
    <dbReference type="NCBI Taxonomy" id="400682"/>
    <lineage>
        <taxon>Eukaryota</taxon>
        <taxon>Metazoa</taxon>
        <taxon>Porifera</taxon>
        <taxon>Demospongiae</taxon>
        <taxon>Heteroscleromorpha</taxon>
        <taxon>Haplosclerida</taxon>
        <taxon>Niphatidae</taxon>
        <taxon>Amphimedon</taxon>
    </lineage>
</organism>
<dbReference type="RefSeq" id="XP_011409350.2">
    <property type="nucleotide sequence ID" value="XM_011411048.2"/>
</dbReference>
<sequence length="219" mass="25603">MADFTTLMLLGYLLMVLVVSRTHLMRKKRVHRLWVRKIFRERERLGFYNTLLSQLRLSDTEYFFRFIRMTPRRFDDLLSIVGPYIQRKSCRSRRVISAGERLAVCLRYLATGDSQQTQSFSFRIGRSTVCKIIHETCDAIWTALRSKYLKAPASLEDWKNIAKGFHDEWNFPTCVGAIDGKHVCIECPKNAGSAYYNYKNFHRSYGRDNDASIFAESSI</sequence>
<evidence type="ECO:0000313" key="3">
    <source>
        <dbReference type="Proteomes" id="UP000007879"/>
    </source>
</evidence>
<dbReference type="PANTHER" id="PTHR22930:SF269">
    <property type="entry name" value="NUCLEASE HARBI1-LIKE PROTEIN"/>
    <property type="match status" value="1"/>
</dbReference>
<dbReference type="PANTHER" id="PTHR22930">
    <property type="match status" value="1"/>
</dbReference>
<feature type="transmembrane region" description="Helical" evidence="1">
    <location>
        <begin position="6"/>
        <end position="24"/>
    </location>
</feature>
<accession>A0AAN0IUG1</accession>
<name>A0AAN0IUG1_AMPQE</name>
<dbReference type="KEGG" id="aqu:105316228"/>